<evidence type="ECO:0000256" key="6">
    <source>
        <dbReference type="ARBA" id="ARBA00022989"/>
    </source>
</evidence>
<keyword evidence="7" id="KW-0472">Membrane</keyword>
<comment type="similarity">
    <text evidence="2 8">Belongs to the glycosyltransferase 92 family.</text>
</comment>
<dbReference type="GO" id="GO:0016757">
    <property type="term" value="F:glycosyltransferase activity"/>
    <property type="evidence" value="ECO:0007669"/>
    <property type="project" value="UniProtKB-UniRule"/>
</dbReference>
<organism evidence="9 10">
    <name type="scientific">Elliptochloris bilobata</name>
    <dbReference type="NCBI Taxonomy" id="381761"/>
    <lineage>
        <taxon>Eukaryota</taxon>
        <taxon>Viridiplantae</taxon>
        <taxon>Chlorophyta</taxon>
        <taxon>core chlorophytes</taxon>
        <taxon>Trebouxiophyceae</taxon>
        <taxon>Trebouxiophyceae incertae sedis</taxon>
        <taxon>Elliptochloris clade</taxon>
        <taxon>Elliptochloris</taxon>
    </lineage>
</organism>
<evidence type="ECO:0000256" key="7">
    <source>
        <dbReference type="ARBA" id="ARBA00023136"/>
    </source>
</evidence>
<dbReference type="EC" id="2.4.1.-" evidence="8"/>
<proteinExistence type="inferred from homology"/>
<keyword evidence="5" id="KW-0812">Transmembrane</keyword>
<gene>
    <name evidence="9" type="ORF">WJX81_001728</name>
</gene>
<name>A0AAW1RI90_9CHLO</name>
<evidence type="ECO:0000256" key="2">
    <source>
        <dbReference type="ARBA" id="ARBA00007647"/>
    </source>
</evidence>
<sequence>MKDQNAEVREWVEHHARLGVGKIYLTDTGSAEPLGRQIRDHIASGLVDYFYSEDLMKTAEFPQLYVYDVCLRKFGARHEWMGFIDADEFLILTGGAPSLPSFLRSYEEHAALGVNMRTFGSSGHVTRPAGSTLHNYVKCTNGSDEHTRHIKTIAHLRTGLVLSAENPHSFEYEDGAFAVNERHEPIEDFLTEEASWEHIVLNHYVLKSREEFAAKVARSNGMNDPKPTSYFDEIDALATLDCTYAAELYPLFQD</sequence>
<accession>A0AAW1RI90</accession>
<dbReference type="PANTHER" id="PTHR21461">
    <property type="entry name" value="GLYCOSYLTRANSFERASE FAMILY 92 PROTEIN"/>
    <property type="match status" value="1"/>
</dbReference>
<dbReference type="EMBL" id="JALJOU010000036">
    <property type="protein sequence ID" value="KAK9833397.1"/>
    <property type="molecule type" value="Genomic_DNA"/>
</dbReference>
<reference evidence="9 10" key="1">
    <citation type="journal article" date="2024" name="Nat. Commun.">
        <title>Phylogenomics reveals the evolutionary origins of lichenization in chlorophyte algae.</title>
        <authorList>
            <person name="Puginier C."/>
            <person name="Libourel C."/>
            <person name="Otte J."/>
            <person name="Skaloud P."/>
            <person name="Haon M."/>
            <person name="Grisel S."/>
            <person name="Petersen M."/>
            <person name="Berrin J.G."/>
            <person name="Delaux P.M."/>
            <person name="Dal Grande F."/>
            <person name="Keller J."/>
        </authorList>
    </citation>
    <scope>NUCLEOTIDE SEQUENCE [LARGE SCALE GENOMIC DNA]</scope>
    <source>
        <strain evidence="9 10">SAG 245.80</strain>
    </source>
</reference>
<protein>
    <recommendedName>
        <fullName evidence="8">Glycosyltransferase family 92 protein</fullName>
        <ecNumber evidence="8">2.4.1.-</ecNumber>
    </recommendedName>
</protein>
<evidence type="ECO:0000256" key="4">
    <source>
        <dbReference type="ARBA" id="ARBA00022679"/>
    </source>
</evidence>
<dbReference type="AlphaFoldDB" id="A0AAW1RI90"/>
<evidence type="ECO:0000256" key="5">
    <source>
        <dbReference type="ARBA" id="ARBA00022692"/>
    </source>
</evidence>
<dbReference type="GO" id="GO:0005737">
    <property type="term" value="C:cytoplasm"/>
    <property type="evidence" value="ECO:0007669"/>
    <property type="project" value="TreeGrafter"/>
</dbReference>
<evidence type="ECO:0000313" key="9">
    <source>
        <dbReference type="EMBL" id="KAK9833397.1"/>
    </source>
</evidence>
<dbReference type="InterPro" id="IPR008166">
    <property type="entry name" value="Glyco_transf_92"/>
</dbReference>
<keyword evidence="4 8" id="KW-0808">Transferase</keyword>
<keyword evidence="3 8" id="KW-0328">Glycosyltransferase</keyword>
<keyword evidence="10" id="KW-1185">Reference proteome</keyword>
<comment type="caution">
    <text evidence="9">The sequence shown here is derived from an EMBL/GenBank/DDBJ whole genome shotgun (WGS) entry which is preliminary data.</text>
</comment>
<dbReference type="PANTHER" id="PTHR21461:SF69">
    <property type="entry name" value="GLYCOSYLTRANSFERASE FAMILY 92 PROTEIN"/>
    <property type="match status" value="1"/>
</dbReference>
<evidence type="ECO:0000313" key="10">
    <source>
        <dbReference type="Proteomes" id="UP001445335"/>
    </source>
</evidence>
<evidence type="ECO:0000256" key="3">
    <source>
        <dbReference type="ARBA" id="ARBA00022676"/>
    </source>
</evidence>
<dbReference type="Pfam" id="PF01697">
    <property type="entry name" value="Glyco_transf_92"/>
    <property type="match status" value="1"/>
</dbReference>
<dbReference type="Proteomes" id="UP001445335">
    <property type="component" value="Unassembled WGS sequence"/>
</dbReference>
<dbReference type="GO" id="GO:0016020">
    <property type="term" value="C:membrane"/>
    <property type="evidence" value="ECO:0007669"/>
    <property type="project" value="UniProtKB-SubCell"/>
</dbReference>
<evidence type="ECO:0000256" key="1">
    <source>
        <dbReference type="ARBA" id="ARBA00004167"/>
    </source>
</evidence>
<keyword evidence="6" id="KW-1133">Transmembrane helix</keyword>
<comment type="subcellular location">
    <subcellularLocation>
        <location evidence="1">Membrane</location>
        <topology evidence="1">Single-pass membrane protein</topology>
    </subcellularLocation>
</comment>
<evidence type="ECO:0000256" key="8">
    <source>
        <dbReference type="RuleBase" id="RU366017"/>
    </source>
</evidence>